<dbReference type="PRINTS" id="PR00193">
    <property type="entry name" value="MYOSINHEAVY"/>
</dbReference>
<dbReference type="InterPro" id="IPR052409">
    <property type="entry name" value="Myosin-III_kinase_activity"/>
</dbReference>
<protein>
    <recommendedName>
        <fullName evidence="3">non-specific serine/threonine protein kinase</fullName>
        <ecNumber evidence="3">2.7.11.1</ecNumber>
    </recommendedName>
</protein>
<dbReference type="Gene3D" id="1.20.120.720">
    <property type="entry name" value="Myosin VI head, motor domain, U50 subdomain"/>
    <property type="match status" value="1"/>
</dbReference>
<evidence type="ECO:0000256" key="8">
    <source>
        <dbReference type="ARBA" id="ARBA00022741"/>
    </source>
</evidence>
<dbReference type="InterPro" id="IPR000980">
    <property type="entry name" value="SH2"/>
</dbReference>
<dbReference type="GO" id="GO:0003779">
    <property type="term" value="F:actin binding"/>
    <property type="evidence" value="ECO:0007669"/>
    <property type="project" value="UniProtKB-KW"/>
</dbReference>
<keyword evidence="13" id="KW-0206">Cytoskeleton</keyword>
<comment type="catalytic activity">
    <reaction evidence="16">
        <text>L-seryl-[protein] + ATP = O-phospho-L-seryl-[protein] + ADP + H(+)</text>
        <dbReference type="Rhea" id="RHEA:17989"/>
        <dbReference type="Rhea" id="RHEA-COMP:9863"/>
        <dbReference type="Rhea" id="RHEA-COMP:11604"/>
        <dbReference type="ChEBI" id="CHEBI:15378"/>
        <dbReference type="ChEBI" id="CHEBI:29999"/>
        <dbReference type="ChEBI" id="CHEBI:30616"/>
        <dbReference type="ChEBI" id="CHEBI:83421"/>
        <dbReference type="ChEBI" id="CHEBI:456216"/>
        <dbReference type="EC" id="2.7.11.1"/>
    </reaction>
</comment>
<dbReference type="SUPFAM" id="SSF52540">
    <property type="entry name" value="P-loop containing nucleoside triphosphate hydrolases"/>
    <property type="match status" value="1"/>
</dbReference>
<dbReference type="Gene3D" id="1.10.10.820">
    <property type="match status" value="1"/>
</dbReference>
<proteinExistence type="inferred from homology"/>
<dbReference type="Gene3D" id="3.40.850.10">
    <property type="entry name" value="Kinesin motor domain"/>
    <property type="match status" value="1"/>
</dbReference>
<dbReference type="PROSITE" id="PS51456">
    <property type="entry name" value="MYOSIN_MOTOR"/>
    <property type="match status" value="1"/>
</dbReference>
<dbReference type="Gene3D" id="1.20.58.530">
    <property type="match status" value="1"/>
</dbReference>
<dbReference type="GO" id="GO:0005524">
    <property type="term" value="F:ATP binding"/>
    <property type="evidence" value="ECO:0007669"/>
    <property type="project" value="UniProtKB-UniRule"/>
</dbReference>
<evidence type="ECO:0000256" key="19">
    <source>
        <dbReference type="SAM" id="MobiDB-lite"/>
    </source>
</evidence>
<evidence type="ECO:0000256" key="14">
    <source>
        <dbReference type="ARBA" id="ARBA00023273"/>
    </source>
</evidence>
<keyword evidence="22" id="KW-1185">Reference proteome</keyword>
<dbReference type="RefSeq" id="XP_031553096.1">
    <property type="nucleotide sequence ID" value="XM_031697236.1"/>
</dbReference>
<dbReference type="PANTHER" id="PTHR46256:SF5">
    <property type="entry name" value="MYOSIN-IIIB-LIKE"/>
    <property type="match status" value="1"/>
</dbReference>
<dbReference type="GO" id="GO:0004674">
    <property type="term" value="F:protein serine/threonine kinase activity"/>
    <property type="evidence" value="ECO:0007669"/>
    <property type="project" value="UniProtKB-KW"/>
</dbReference>
<evidence type="ECO:0000256" key="6">
    <source>
        <dbReference type="ARBA" id="ARBA00022679"/>
    </source>
</evidence>
<evidence type="ECO:0000256" key="11">
    <source>
        <dbReference type="ARBA" id="ARBA00023123"/>
    </source>
</evidence>
<keyword evidence="7" id="KW-0677">Repeat</keyword>
<name>A0A6P8HBT0_ACTTE</name>
<evidence type="ECO:0000256" key="18">
    <source>
        <dbReference type="PROSITE-ProRule" id="PRU00782"/>
    </source>
</evidence>
<dbReference type="AlphaFoldDB" id="A0A6P8HBT0"/>
<dbReference type="EC" id="2.7.11.1" evidence="3"/>
<keyword evidence="5" id="KW-0723">Serine/threonine-protein kinase</keyword>
<dbReference type="InParanoid" id="A0A6P8HBT0"/>
<dbReference type="SMART" id="SM00242">
    <property type="entry name" value="MYSc"/>
    <property type="match status" value="1"/>
</dbReference>
<dbReference type="SUPFAM" id="SSF55550">
    <property type="entry name" value="SH2 domain"/>
    <property type="match status" value="1"/>
</dbReference>
<evidence type="ECO:0000313" key="22">
    <source>
        <dbReference type="Proteomes" id="UP000515163"/>
    </source>
</evidence>
<dbReference type="InterPro" id="IPR000048">
    <property type="entry name" value="IQ_motif_EF-hand-BS"/>
</dbReference>
<dbReference type="GeneID" id="116290229"/>
<evidence type="ECO:0000259" key="20">
    <source>
        <dbReference type="PROSITE" id="PS50001"/>
    </source>
</evidence>
<feature type="binding site" evidence="18">
    <location>
        <begin position="104"/>
        <end position="111"/>
    </location>
    <ligand>
        <name>ATP</name>
        <dbReference type="ChEBI" id="CHEBI:30616"/>
    </ligand>
</feature>
<dbReference type="InterPro" id="IPR001609">
    <property type="entry name" value="Myosin_head_motor_dom-like"/>
</dbReference>
<dbReference type="GO" id="GO:0016459">
    <property type="term" value="C:myosin complex"/>
    <property type="evidence" value="ECO:0007669"/>
    <property type="project" value="UniProtKB-KW"/>
</dbReference>
<keyword evidence="4" id="KW-0963">Cytoplasm</keyword>
<dbReference type="PROSITE" id="PS50001">
    <property type="entry name" value="SH2"/>
    <property type="match status" value="1"/>
</dbReference>
<evidence type="ECO:0000256" key="5">
    <source>
        <dbReference type="ARBA" id="ARBA00022527"/>
    </source>
</evidence>
<evidence type="ECO:0000256" key="17">
    <source>
        <dbReference type="PROSITE-ProRule" id="PRU00191"/>
    </source>
</evidence>
<evidence type="ECO:0000256" key="4">
    <source>
        <dbReference type="ARBA" id="ARBA00022490"/>
    </source>
</evidence>
<evidence type="ECO:0000313" key="23">
    <source>
        <dbReference type="RefSeq" id="XP_031553096.1"/>
    </source>
</evidence>
<feature type="region of interest" description="Disordered" evidence="19">
    <location>
        <begin position="961"/>
        <end position="986"/>
    </location>
</feature>
<evidence type="ECO:0000256" key="2">
    <source>
        <dbReference type="ARBA" id="ARBA00004316"/>
    </source>
</evidence>
<dbReference type="GO" id="GO:0000146">
    <property type="term" value="F:microfilament motor activity"/>
    <property type="evidence" value="ECO:0007669"/>
    <property type="project" value="TreeGrafter"/>
</dbReference>
<keyword evidence="11 18" id="KW-0518">Myosin</keyword>
<accession>A0A6P8HBT0</accession>
<feature type="compositionally biased region" description="Basic and acidic residues" evidence="19">
    <location>
        <begin position="549"/>
        <end position="566"/>
    </location>
</feature>
<keyword evidence="9" id="KW-0418">Kinase</keyword>
<dbReference type="Pfam" id="PF00063">
    <property type="entry name" value="Myosin_head"/>
    <property type="match status" value="1"/>
</dbReference>
<dbReference type="GO" id="GO:0042995">
    <property type="term" value="C:cell projection"/>
    <property type="evidence" value="ECO:0007669"/>
    <property type="project" value="UniProtKB-SubCell"/>
</dbReference>
<evidence type="ECO:0000256" key="3">
    <source>
        <dbReference type="ARBA" id="ARBA00012513"/>
    </source>
</evidence>
<feature type="domain" description="Myosin motor" evidence="21">
    <location>
        <begin position="7"/>
        <end position="698"/>
    </location>
</feature>
<feature type="region of interest" description="Disordered" evidence="19">
    <location>
        <begin position="549"/>
        <end position="570"/>
    </location>
</feature>
<evidence type="ECO:0000256" key="12">
    <source>
        <dbReference type="ARBA" id="ARBA00023175"/>
    </source>
</evidence>
<dbReference type="GO" id="GO:0030832">
    <property type="term" value="P:regulation of actin filament length"/>
    <property type="evidence" value="ECO:0007669"/>
    <property type="project" value="TreeGrafter"/>
</dbReference>
<dbReference type="InterPro" id="IPR027417">
    <property type="entry name" value="P-loop_NTPase"/>
</dbReference>
<evidence type="ECO:0000256" key="9">
    <source>
        <dbReference type="ARBA" id="ARBA00022777"/>
    </source>
</evidence>
<dbReference type="OrthoDB" id="6108017at2759"/>
<gene>
    <name evidence="23" type="primary">LOC116290229</name>
</gene>
<evidence type="ECO:0000256" key="15">
    <source>
        <dbReference type="ARBA" id="ARBA00047899"/>
    </source>
</evidence>
<keyword evidence="8 18" id="KW-0547">Nucleotide-binding</keyword>
<keyword evidence="17" id="KW-0727">SH2 domain</keyword>
<keyword evidence="18" id="KW-0009">Actin-binding</keyword>
<feature type="domain" description="SH2" evidence="20">
    <location>
        <begin position="852"/>
        <end position="943"/>
    </location>
</feature>
<keyword evidence="6" id="KW-0808">Transferase</keyword>
<dbReference type="KEGG" id="aten:116290229"/>
<keyword evidence="14" id="KW-0966">Cell projection</keyword>
<evidence type="ECO:0000256" key="10">
    <source>
        <dbReference type="ARBA" id="ARBA00022840"/>
    </source>
</evidence>
<evidence type="ECO:0000256" key="7">
    <source>
        <dbReference type="ARBA" id="ARBA00022737"/>
    </source>
</evidence>
<dbReference type="InterPro" id="IPR036961">
    <property type="entry name" value="Kinesin_motor_dom_sf"/>
</dbReference>
<dbReference type="SMART" id="SM00015">
    <property type="entry name" value="IQ"/>
    <property type="match status" value="2"/>
</dbReference>
<dbReference type="PRINTS" id="PR00401">
    <property type="entry name" value="SH2DOMAIN"/>
</dbReference>
<feature type="region of interest" description="Actin-binding" evidence="18">
    <location>
        <begin position="581"/>
        <end position="603"/>
    </location>
</feature>
<dbReference type="Gene3D" id="3.30.505.10">
    <property type="entry name" value="SH2 domain"/>
    <property type="match status" value="1"/>
</dbReference>
<comment type="subcellular location">
    <subcellularLocation>
        <location evidence="2">Cell projection</location>
    </subcellularLocation>
    <subcellularLocation>
        <location evidence="1">Cytoplasm</location>
        <location evidence="1">Cytoskeleton</location>
    </subcellularLocation>
</comment>
<evidence type="ECO:0000256" key="1">
    <source>
        <dbReference type="ARBA" id="ARBA00004245"/>
    </source>
</evidence>
<dbReference type="Gene3D" id="1.20.5.4820">
    <property type="match status" value="1"/>
</dbReference>
<comment type="similarity">
    <text evidence="18">Belongs to the TRAFAC class myosin-kinesin ATPase superfamily. Myosin family.</text>
</comment>
<organism evidence="22 23">
    <name type="scientific">Actinia tenebrosa</name>
    <name type="common">Australian red waratah sea anemone</name>
    <dbReference type="NCBI Taxonomy" id="6105"/>
    <lineage>
        <taxon>Eukaryota</taxon>
        <taxon>Metazoa</taxon>
        <taxon>Cnidaria</taxon>
        <taxon>Anthozoa</taxon>
        <taxon>Hexacorallia</taxon>
        <taxon>Actiniaria</taxon>
        <taxon>Actiniidae</taxon>
        <taxon>Actinia</taxon>
    </lineage>
</organism>
<keyword evidence="12 18" id="KW-0505">Motor protein</keyword>
<dbReference type="SMART" id="SM00252">
    <property type="entry name" value="SH2"/>
    <property type="match status" value="1"/>
</dbReference>
<evidence type="ECO:0000256" key="13">
    <source>
        <dbReference type="ARBA" id="ARBA00023212"/>
    </source>
</evidence>
<comment type="catalytic activity">
    <reaction evidence="15">
        <text>L-threonyl-[protein] + ATP = O-phospho-L-threonyl-[protein] + ADP + H(+)</text>
        <dbReference type="Rhea" id="RHEA:46608"/>
        <dbReference type="Rhea" id="RHEA-COMP:11060"/>
        <dbReference type="Rhea" id="RHEA-COMP:11605"/>
        <dbReference type="ChEBI" id="CHEBI:15378"/>
        <dbReference type="ChEBI" id="CHEBI:30013"/>
        <dbReference type="ChEBI" id="CHEBI:30616"/>
        <dbReference type="ChEBI" id="CHEBI:61977"/>
        <dbReference type="ChEBI" id="CHEBI:456216"/>
        <dbReference type="EC" id="2.7.11.1"/>
    </reaction>
</comment>
<dbReference type="Proteomes" id="UP000515163">
    <property type="component" value="Unplaced"/>
</dbReference>
<dbReference type="InterPro" id="IPR036860">
    <property type="entry name" value="SH2_dom_sf"/>
</dbReference>
<dbReference type="Pfam" id="PF00017">
    <property type="entry name" value="SH2"/>
    <property type="match status" value="1"/>
</dbReference>
<sequence>MASKFGGKADDLATLPKLDAQIILQELRQRYSQDKIYTYVGDILIAVNPFKTLDIYNKKVSNKYKEIVKSSEPPHIYAVADAAYQAVLGKGVAKPQHQCCVISGESGAGKTESTKFLISQIIELSQGNTQLEQQILQVNSLLEAFGNAQTVMNDNSSRFGKYIQIKFINGLVIGAKISEYLLEKSRVAMQNTGEENFHIFYYMFAGLSQQELQNYHLGSPNKYNFFTNGFKNKDVKKNKELYDTLMNAVDLVGFMEEEQTNMFQILSLVLNMGNIEIEEGEDDGAVTMDKQEELKITAQLLGTDPEKLSSVLTSTTTVTRGSLIRRRLHKHQALDVRDATAKALYGRLFSWIVNKINHLLAPPALAQGTRVMEIGILDIFGFEHFEHNSFEQSCINLANEQLQFFFNQHIFMWEQEEYKKEEIDWTTITFEDNKPVLDLFLNKPIGLLALLDEESHFPQSTDQTFVQKLIKNCGKSKHLVTSNKSRLEKFTILHYAGKVEYDSIGFLEKNRDTLPNSVTEVLQKSGNELICTIFTGSITRTGSITVGKHGLDNRKSRVSKPREGKPAAKKATVSSQFRTSLTILMGKLTAANPHFIRCIKPNHLKVSNDFDNKYVEDQLKYTGVLETTRIRREGYPVRPTFSEFVDSFKMIAYDPFLKPSESSCRKILKKSKLNDWHIGKTKVFLKYWQTEKLAKMLEDVNKSVIHMQKAVRGFLIRRRYKRLRKASKTDKLTAKTCLQLIHLPGHEIDKQIELLRKKKKLDLPKPKRDQTTKYASLRFDQMGTQTANFGKQTVDEGVGDGCIDEEEFVREPDPNQQRFGAITTKETAVQWYKETQAPRGAGMLADGVFHDWFHGVITRRRAERLLTNKPLGCFLIRVSESRFGYSLTFRVANRCKHYMIDQTRSGKYVIVGMPKVFKTLDEMVTYHQENEINPEGDLLTMPCGQEDEDEADYEDLLKVMGEKRHRNGDNAPPLPERRYRQSTVHR</sequence>
<evidence type="ECO:0000259" key="21">
    <source>
        <dbReference type="PROSITE" id="PS51456"/>
    </source>
</evidence>
<dbReference type="PROSITE" id="PS50096">
    <property type="entry name" value="IQ"/>
    <property type="match status" value="1"/>
</dbReference>
<dbReference type="PANTHER" id="PTHR46256">
    <property type="entry name" value="AGAP011099-PA"/>
    <property type="match status" value="1"/>
</dbReference>
<evidence type="ECO:0000256" key="16">
    <source>
        <dbReference type="ARBA" id="ARBA00048679"/>
    </source>
</evidence>
<reference evidence="23" key="1">
    <citation type="submission" date="2025-08" db="UniProtKB">
        <authorList>
            <consortium name="RefSeq"/>
        </authorList>
    </citation>
    <scope>IDENTIFICATION</scope>
</reference>
<keyword evidence="10 18" id="KW-0067">ATP-binding</keyword>